<evidence type="ECO:0000313" key="8">
    <source>
        <dbReference type="EMBL" id="TYK67170.1"/>
    </source>
</evidence>
<evidence type="ECO:0000256" key="6">
    <source>
        <dbReference type="HAMAP-Rule" id="MF_01915"/>
    </source>
</evidence>
<organism evidence="8 9">
    <name type="scientific">Colwellia echini</name>
    <dbReference type="NCBI Taxonomy" id="1982103"/>
    <lineage>
        <taxon>Bacteria</taxon>
        <taxon>Pseudomonadati</taxon>
        <taxon>Pseudomonadota</taxon>
        <taxon>Gammaproteobacteria</taxon>
        <taxon>Alteromonadales</taxon>
        <taxon>Colwelliaceae</taxon>
        <taxon>Colwellia</taxon>
    </lineage>
</organism>
<evidence type="ECO:0000256" key="5">
    <source>
        <dbReference type="ARBA" id="ARBA00023136"/>
    </source>
</evidence>
<comment type="subunit">
    <text evidence="6">Component of the lipopolysaccharide transport and assembly complex. Interacts with LptA and the LptBFG transporter complex.</text>
</comment>
<dbReference type="Gene3D" id="2.60.450.10">
    <property type="entry name" value="Lipopolysaccharide (LPS) transport protein A like domain"/>
    <property type="match status" value="1"/>
</dbReference>
<comment type="function">
    <text evidence="7">Required for the translocation of lipopolysaccharide (LPS) from the inner membrane to the outer membrane.</text>
</comment>
<dbReference type="NCBIfam" id="TIGR04409">
    <property type="entry name" value="LptC_YrbK"/>
    <property type="match status" value="1"/>
</dbReference>
<dbReference type="EMBL" id="PJAI02000001">
    <property type="protein sequence ID" value="TYK67170.1"/>
    <property type="molecule type" value="Genomic_DNA"/>
</dbReference>
<evidence type="ECO:0000256" key="4">
    <source>
        <dbReference type="ARBA" id="ARBA00022989"/>
    </source>
</evidence>
<keyword evidence="3 6" id="KW-0812">Transmembrane</keyword>
<evidence type="ECO:0000256" key="3">
    <source>
        <dbReference type="ARBA" id="ARBA00022692"/>
    </source>
</evidence>
<dbReference type="PANTHER" id="PTHR37481">
    <property type="entry name" value="LIPOPOLYSACCHARIDE EXPORT SYSTEM PROTEIN LPTC"/>
    <property type="match status" value="1"/>
</dbReference>
<dbReference type="Pfam" id="PF06835">
    <property type="entry name" value="LptC"/>
    <property type="match status" value="1"/>
</dbReference>
<evidence type="ECO:0000256" key="7">
    <source>
        <dbReference type="PIRNR" id="PIRNR028513"/>
    </source>
</evidence>
<evidence type="ECO:0000256" key="1">
    <source>
        <dbReference type="ARBA" id="ARBA00022475"/>
    </source>
</evidence>
<comment type="caution">
    <text evidence="8">The sequence shown here is derived from an EMBL/GenBank/DDBJ whole genome shotgun (WGS) entry which is preliminary data.</text>
</comment>
<proteinExistence type="inferred from homology"/>
<keyword evidence="1 6" id="KW-1003">Cell membrane</keyword>
<protein>
    <recommendedName>
        <fullName evidence="6 7">Lipopolysaccharide export system protein LptC</fullName>
    </recommendedName>
</protein>
<accession>A0ABY3N102</accession>
<reference evidence="8 9" key="1">
    <citation type="submission" date="2019-08" db="EMBL/GenBank/DDBJ databases">
        <title>Microbe sample from Colwellia echini.</title>
        <authorList>
            <person name="Christiansen L."/>
            <person name="Pathiraja D."/>
            <person name="Schultz-Johansen M."/>
            <person name="Choi I.-G."/>
            <person name="Stougaard P."/>
        </authorList>
    </citation>
    <scope>NUCLEOTIDE SEQUENCE [LARGE SCALE GENOMIC DNA]</scope>
    <source>
        <strain evidence="8 9">A3</strain>
    </source>
</reference>
<dbReference type="InterPro" id="IPR010664">
    <property type="entry name" value="LipoPS_assembly_LptC-rel"/>
</dbReference>
<comment type="function">
    <text evidence="6">Involved in the assembly of lipopolysaccharide (LPS). Required for the translocation of LPS from the inner membrane to the outer membrane. Facilitates the transfer of LPS from the inner membrane to the periplasmic protein LptA. Could be a docking site for LptA.</text>
</comment>
<dbReference type="HAMAP" id="MF_01915">
    <property type="entry name" value="LPS_assembly_LptC"/>
    <property type="match status" value="1"/>
</dbReference>
<keyword evidence="4 6" id="KW-1133">Transmembrane helix</keyword>
<evidence type="ECO:0000313" key="9">
    <source>
        <dbReference type="Proteomes" id="UP000815846"/>
    </source>
</evidence>
<keyword evidence="9" id="KW-1185">Reference proteome</keyword>
<name>A0ABY3N102_9GAMM</name>
<comment type="similarity">
    <text evidence="6 7">Belongs to the LptC family.</text>
</comment>
<dbReference type="InterPro" id="IPR052363">
    <property type="entry name" value="LPS_export_LptC"/>
</dbReference>
<dbReference type="RefSeq" id="WP_101343317.1">
    <property type="nucleotide sequence ID" value="NZ_PJAI02000001.1"/>
</dbReference>
<dbReference type="InterPro" id="IPR026265">
    <property type="entry name" value="LptC"/>
</dbReference>
<comment type="subcellular location">
    <subcellularLocation>
        <location evidence="6">Cell inner membrane</location>
        <topology evidence="6">Single-pass membrane protein</topology>
    </subcellularLocation>
</comment>
<evidence type="ECO:0000256" key="2">
    <source>
        <dbReference type="ARBA" id="ARBA00022519"/>
    </source>
</evidence>
<dbReference type="PANTHER" id="PTHR37481:SF1">
    <property type="entry name" value="LIPOPOLYSACCHARIDE EXPORT SYSTEM PROTEIN LPTC"/>
    <property type="match status" value="1"/>
</dbReference>
<keyword evidence="5 6" id="KW-0472">Membrane</keyword>
<dbReference type="Proteomes" id="UP000815846">
    <property type="component" value="Unassembled WGS sequence"/>
</dbReference>
<gene>
    <name evidence="6 8" type="primary">lptC</name>
    <name evidence="8" type="ORF">CWS31_001140</name>
</gene>
<sequence>MNRLNSITLFVLLFSALIYGVIEWRSTTIEEDTSIVDEQRPNFIAEKLQSKIYNDLGELSHTIEAERMEHYADLAVSYFERPNYILYPKKNAKPWTVSAKEATLYKDNRVELKTQVYIQSTEVGSLIKEIHCKTIALDLKTNIISSEQAVVVIGKDFTMYGSGLIIDLNTKQMTLTQHERTIYKKYDES</sequence>
<dbReference type="PIRSF" id="PIRSF028513">
    <property type="entry name" value="LptC"/>
    <property type="match status" value="1"/>
</dbReference>
<keyword evidence="2 6" id="KW-0997">Cell inner membrane</keyword>